<proteinExistence type="predicted"/>
<evidence type="ECO:0000313" key="3">
    <source>
        <dbReference type="EMBL" id="NME58342.1"/>
    </source>
</evidence>
<dbReference type="EMBL" id="JABAFX010000051">
    <property type="protein sequence ID" value="NME58342.1"/>
    <property type="molecule type" value="Genomic_DNA"/>
</dbReference>
<sequence length="346" mass="39508">MKKVGIVGHFGFGHKLLNGQTIKVKILSEEFQNELGSGNVMTVDTHGGAKRVPAMIGNTITMFRNCENCMVLPAYKGVLVFTPLFSLLNKFYHRKTYYIVVGGWLDSYLNKYKWLEKLLKNYTAICVETTTMKNALEKRGFKNIELVANCKELPELSVRNLQHSFIEPYALCTFSRIMKGKGIENLIYAIQKVNENAGQIVYTLDIYGEVWKDYISEFEELQKDFPEYIKYKGSVNYDKSVETLKNYFALVFPTLFYTEGIPGTIIDAYAAGLPVISSRWESYDDVIEDNITGIGYEFGNDEALIDILETVKCDPQKLIDMKENCLRKAKEFSPRAIVGGFIQKFF</sequence>
<dbReference type="GO" id="GO:0016757">
    <property type="term" value="F:glycosyltransferase activity"/>
    <property type="evidence" value="ECO:0007669"/>
    <property type="project" value="InterPro"/>
</dbReference>
<dbReference type="PANTHER" id="PTHR46401">
    <property type="entry name" value="GLYCOSYLTRANSFERASE WBBK-RELATED"/>
    <property type="match status" value="1"/>
</dbReference>
<evidence type="ECO:0000259" key="2">
    <source>
        <dbReference type="Pfam" id="PF00534"/>
    </source>
</evidence>
<keyword evidence="1 3" id="KW-0808">Transferase</keyword>
<protein>
    <submittedName>
        <fullName evidence="3">Glycosyltransferase</fullName>
    </submittedName>
</protein>
<gene>
    <name evidence="3" type="ORF">HF855_13340</name>
</gene>
<organism evidence="3 4">
    <name type="scientific">Dorea formicigenerans</name>
    <dbReference type="NCBI Taxonomy" id="39486"/>
    <lineage>
        <taxon>Bacteria</taxon>
        <taxon>Bacillati</taxon>
        <taxon>Bacillota</taxon>
        <taxon>Clostridia</taxon>
        <taxon>Lachnospirales</taxon>
        <taxon>Lachnospiraceae</taxon>
        <taxon>Dorea</taxon>
    </lineage>
</organism>
<dbReference type="RefSeq" id="WP_168934263.1">
    <property type="nucleotide sequence ID" value="NZ_JABAFX010000051.1"/>
</dbReference>
<feature type="domain" description="Glycosyl transferase family 1" evidence="2">
    <location>
        <begin position="170"/>
        <end position="324"/>
    </location>
</feature>
<evidence type="ECO:0000256" key="1">
    <source>
        <dbReference type="ARBA" id="ARBA00022679"/>
    </source>
</evidence>
<dbReference type="Proteomes" id="UP000580130">
    <property type="component" value="Unassembled WGS sequence"/>
</dbReference>
<dbReference type="AlphaFoldDB" id="A0A848CNC4"/>
<dbReference type="SUPFAM" id="SSF53756">
    <property type="entry name" value="UDP-Glycosyltransferase/glycogen phosphorylase"/>
    <property type="match status" value="1"/>
</dbReference>
<dbReference type="CDD" id="cd03801">
    <property type="entry name" value="GT4_PimA-like"/>
    <property type="match status" value="1"/>
</dbReference>
<reference evidence="3 4" key="1">
    <citation type="submission" date="2020-04" db="EMBL/GenBank/DDBJ databases">
        <authorList>
            <person name="Hitch T.C.A."/>
            <person name="Wylensek D."/>
            <person name="Clavel T."/>
        </authorList>
    </citation>
    <scope>NUCLEOTIDE SEQUENCE [LARGE SCALE GENOMIC DNA]</scope>
    <source>
        <strain evidence="3 4">BSM-383-APC-5F</strain>
    </source>
</reference>
<dbReference type="GO" id="GO:0009103">
    <property type="term" value="P:lipopolysaccharide biosynthetic process"/>
    <property type="evidence" value="ECO:0007669"/>
    <property type="project" value="TreeGrafter"/>
</dbReference>
<name>A0A848CNC4_9FIRM</name>
<dbReference type="Gene3D" id="3.40.50.2000">
    <property type="entry name" value="Glycogen Phosphorylase B"/>
    <property type="match status" value="2"/>
</dbReference>
<comment type="caution">
    <text evidence="3">The sequence shown here is derived from an EMBL/GenBank/DDBJ whole genome shotgun (WGS) entry which is preliminary data.</text>
</comment>
<evidence type="ECO:0000313" key="4">
    <source>
        <dbReference type="Proteomes" id="UP000580130"/>
    </source>
</evidence>
<accession>A0A848CNC4</accession>
<dbReference type="Pfam" id="PF00534">
    <property type="entry name" value="Glycos_transf_1"/>
    <property type="match status" value="1"/>
</dbReference>
<dbReference type="InterPro" id="IPR001296">
    <property type="entry name" value="Glyco_trans_1"/>
</dbReference>
<dbReference type="PANTHER" id="PTHR46401:SF2">
    <property type="entry name" value="GLYCOSYLTRANSFERASE WBBK-RELATED"/>
    <property type="match status" value="1"/>
</dbReference>